<evidence type="ECO:0000256" key="5">
    <source>
        <dbReference type="ARBA" id="ARBA00023136"/>
    </source>
</evidence>
<name>A0A4Q2S805_9ACTN</name>
<gene>
    <name evidence="11" type="ORF">EUA07_17595</name>
</gene>
<dbReference type="SUPFAM" id="SSF53448">
    <property type="entry name" value="Nucleotide-diphospho-sugar transferases"/>
    <property type="match status" value="1"/>
</dbReference>
<keyword evidence="5" id="KW-0472">Membrane</keyword>
<dbReference type="InterPro" id="IPR001173">
    <property type="entry name" value="Glyco_trans_2-like"/>
</dbReference>
<comment type="pathway">
    <text evidence="7">Carotenoid biosynthesis; staphyloxanthin biosynthesis; staphyloxanthin from farnesyl diphosphate: step 4/5.</text>
</comment>
<evidence type="ECO:0000256" key="9">
    <source>
        <dbReference type="ARBA" id="ARBA00040345"/>
    </source>
</evidence>
<evidence type="ECO:0000256" key="2">
    <source>
        <dbReference type="ARBA" id="ARBA00022475"/>
    </source>
</evidence>
<accession>A0A4Q2S805</accession>
<evidence type="ECO:0000256" key="7">
    <source>
        <dbReference type="ARBA" id="ARBA00037904"/>
    </source>
</evidence>
<keyword evidence="4 11" id="KW-0808">Transferase</keyword>
<protein>
    <recommendedName>
        <fullName evidence="9">4,4'-diaponeurosporenoate glycosyltransferase</fullName>
    </recommendedName>
</protein>
<evidence type="ECO:0000256" key="6">
    <source>
        <dbReference type="ARBA" id="ARBA00037281"/>
    </source>
</evidence>
<dbReference type="OrthoDB" id="9777873at2"/>
<evidence type="ECO:0000256" key="3">
    <source>
        <dbReference type="ARBA" id="ARBA00022676"/>
    </source>
</evidence>
<evidence type="ECO:0000256" key="4">
    <source>
        <dbReference type="ARBA" id="ARBA00022679"/>
    </source>
</evidence>
<proteinExistence type="inferred from homology"/>
<organism evidence="11 12">
    <name type="scientific">Nocardioides ganghwensis</name>
    <dbReference type="NCBI Taxonomy" id="252230"/>
    <lineage>
        <taxon>Bacteria</taxon>
        <taxon>Bacillati</taxon>
        <taxon>Actinomycetota</taxon>
        <taxon>Actinomycetes</taxon>
        <taxon>Propionibacteriales</taxon>
        <taxon>Nocardioidaceae</taxon>
        <taxon>Nocardioides</taxon>
    </lineage>
</organism>
<dbReference type="AlphaFoldDB" id="A0A4Q2S805"/>
<keyword evidence="2" id="KW-1003">Cell membrane</keyword>
<keyword evidence="3" id="KW-0328">Glycosyltransferase</keyword>
<evidence type="ECO:0000313" key="12">
    <source>
        <dbReference type="Proteomes" id="UP000293291"/>
    </source>
</evidence>
<reference evidence="11 12" key="1">
    <citation type="submission" date="2019-01" db="EMBL/GenBank/DDBJ databases">
        <title>Novel species of Nocardioides.</title>
        <authorList>
            <person name="Liu Q."/>
            <person name="Xin Y.-H."/>
        </authorList>
    </citation>
    <scope>NUCLEOTIDE SEQUENCE [LARGE SCALE GENOMIC DNA]</scope>
    <source>
        <strain evidence="11 12">CGMCC 4.6875</strain>
    </source>
</reference>
<comment type="similarity">
    <text evidence="8">Belongs to the glycosyltransferase 2 family. CrtQ subfamily.</text>
</comment>
<comment type="subcellular location">
    <subcellularLocation>
        <location evidence="1">Cell membrane</location>
    </subcellularLocation>
</comment>
<feature type="domain" description="Glycosyltransferase 2-like" evidence="10">
    <location>
        <begin position="9"/>
        <end position="146"/>
    </location>
</feature>
<dbReference type="GO" id="GO:0005886">
    <property type="term" value="C:plasma membrane"/>
    <property type="evidence" value="ECO:0007669"/>
    <property type="project" value="UniProtKB-SubCell"/>
</dbReference>
<keyword evidence="12" id="KW-1185">Reference proteome</keyword>
<dbReference type="PANTHER" id="PTHR43646:SF2">
    <property type="entry name" value="GLYCOSYLTRANSFERASE 2-LIKE DOMAIN-CONTAINING PROTEIN"/>
    <property type="match status" value="1"/>
</dbReference>
<evidence type="ECO:0000259" key="10">
    <source>
        <dbReference type="Pfam" id="PF00535"/>
    </source>
</evidence>
<comment type="caution">
    <text evidence="11">The sequence shown here is derived from an EMBL/GenBank/DDBJ whole genome shotgun (WGS) entry which is preliminary data.</text>
</comment>
<dbReference type="GO" id="GO:0016757">
    <property type="term" value="F:glycosyltransferase activity"/>
    <property type="evidence" value="ECO:0007669"/>
    <property type="project" value="UniProtKB-KW"/>
</dbReference>
<dbReference type="Proteomes" id="UP000293291">
    <property type="component" value="Unassembled WGS sequence"/>
</dbReference>
<evidence type="ECO:0000313" key="11">
    <source>
        <dbReference type="EMBL" id="RYB98605.1"/>
    </source>
</evidence>
<comment type="function">
    <text evidence="6">Catalyzes the glycosylation of 4,4'-diaponeurosporenoate, i.e. the esterification of glucose at the C1'' position with the carboxyl group of 4,4'-diaponeurosporenic acid, to form glycosyl-4,4'-diaponeurosporenoate. This is a step in the biosynthesis of staphyloxanthin, an orange pigment present in most staphylococci strains.</text>
</comment>
<dbReference type="Pfam" id="PF00535">
    <property type="entry name" value="Glycos_transf_2"/>
    <property type="match status" value="1"/>
</dbReference>
<dbReference type="PANTHER" id="PTHR43646">
    <property type="entry name" value="GLYCOSYLTRANSFERASE"/>
    <property type="match status" value="1"/>
</dbReference>
<dbReference type="InterPro" id="IPR029044">
    <property type="entry name" value="Nucleotide-diphossugar_trans"/>
</dbReference>
<sequence>MTRPGAVAVVVPARDEEVLLPACLDSVAAAVDALRSEHPRVRARVFVVLDACRDRSAQVVAGRAGVVALTTDAGCVGVARATGVEAAAAWSASSGRAPLWVASTDADSVVPRHWLGEHVRWAADGLDLVVGTVEPRPGDLSPAALSAWHQRHTTADGHDHVHGANLGFTLAAYRSAGGFPPVPTHEDVALVAAARAAGVATLATGAVPVVTSGRRTARAPGGFAHYLGSLGA</sequence>
<evidence type="ECO:0000256" key="1">
    <source>
        <dbReference type="ARBA" id="ARBA00004236"/>
    </source>
</evidence>
<dbReference type="EMBL" id="SDWU01000022">
    <property type="protein sequence ID" value="RYB98605.1"/>
    <property type="molecule type" value="Genomic_DNA"/>
</dbReference>
<evidence type="ECO:0000256" key="8">
    <source>
        <dbReference type="ARBA" id="ARBA00038120"/>
    </source>
</evidence>
<dbReference type="Gene3D" id="3.90.550.10">
    <property type="entry name" value="Spore Coat Polysaccharide Biosynthesis Protein SpsA, Chain A"/>
    <property type="match status" value="1"/>
</dbReference>